<dbReference type="Proteomes" id="UP001331761">
    <property type="component" value="Unassembled WGS sequence"/>
</dbReference>
<evidence type="ECO:0000313" key="3">
    <source>
        <dbReference type="Proteomes" id="UP001331761"/>
    </source>
</evidence>
<evidence type="ECO:0000256" key="1">
    <source>
        <dbReference type="SAM" id="SignalP"/>
    </source>
</evidence>
<keyword evidence="1" id="KW-0732">Signal</keyword>
<name>A0AAN8IVR2_TRICO</name>
<comment type="caution">
    <text evidence="2">The sequence shown here is derived from an EMBL/GenBank/DDBJ whole genome shotgun (WGS) entry which is preliminary data.</text>
</comment>
<dbReference type="EMBL" id="WIXE01023441">
    <property type="protein sequence ID" value="KAK5966514.1"/>
    <property type="molecule type" value="Genomic_DNA"/>
</dbReference>
<gene>
    <name evidence="2" type="ORF">GCK32_006895</name>
</gene>
<reference evidence="2 3" key="1">
    <citation type="submission" date="2019-10" db="EMBL/GenBank/DDBJ databases">
        <title>Assembly and Annotation for the nematode Trichostrongylus colubriformis.</title>
        <authorList>
            <person name="Martin J."/>
        </authorList>
    </citation>
    <scope>NUCLEOTIDE SEQUENCE [LARGE SCALE GENOMIC DNA]</scope>
    <source>
        <strain evidence="2">G859</strain>
        <tissue evidence="2">Whole worm</tissue>
    </source>
</reference>
<proteinExistence type="predicted"/>
<feature type="signal peptide" evidence="1">
    <location>
        <begin position="1"/>
        <end position="17"/>
    </location>
</feature>
<keyword evidence="3" id="KW-1185">Reference proteome</keyword>
<accession>A0AAN8IVR2</accession>
<organism evidence="2 3">
    <name type="scientific">Trichostrongylus colubriformis</name>
    <name type="common">Black scour worm</name>
    <dbReference type="NCBI Taxonomy" id="6319"/>
    <lineage>
        <taxon>Eukaryota</taxon>
        <taxon>Metazoa</taxon>
        <taxon>Ecdysozoa</taxon>
        <taxon>Nematoda</taxon>
        <taxon>Chromadorea</taxon>
        <taxon>Rhabditida</taxon>
        <taxon>Rhabditina</taxon>
        <taxon>Rhabditomorpha</taxon>
        <taxon>Strongyloidea</taxon>
        <taxon>Trichostrongylidae</taxon>
        <taxon>Trichostrongylus</taxon>
    </lineage>
</organism>
<dbReference type="AlphaFoldDB" id="A0AAN8IVR2"/>
<evidence type="ECO:0000313" key="2">
    <source>
        <dbReference type="EMBL" id="KAK5966514.1"/>
    </source>
</evidence>
<feature type="chain" id="PRO_5042851558" evidence="1">
    <location>
        <begin position="18"/>
        <end position="61"/>
    </location>
</feature>
<protein>
    <submittedName>
        <fullName evidence="2">Uncharacterized protein</fullName>
    </submittedName>
</protein>
<sequence length="61" mass="6618">MRLLLLTLLLLVLVASGDCDMKKAVEKVKGFGKKAVKGLKEFGKELKNAAKTQNPDTMTAL</sequence>